<organism evidence="6 7">
    <name type="scientific">Microvirga aerilata</name>
    <dbReference type="NCBI Taxonomy" id="670292"/>
    <lineage>
        <taxon>Bacteria</taxon>
        <taxon>Pseudomonadati</taxon>
        <taxon>Pseudomonadota</taxon>
        <taxon>Alphaproteobacteria</taxon>
        <taxon>Hyphomicrobiales</taxon>
        <taxon>Methylobacteriaceae</taxon>
        <taxon>Microvirga</taxon>
    </lineage>
</organism>
<dbReference type="GO" id="GO:0016887">
    <property type="term" value="F:ATP hydrolysis activity"/>
    <property type="evidence" value="ECO:0007669"/>
    <property type="project" value="InterPro"/>
</dbReference>
<evidence type="ECO:0000313" key="6">
    <source>
        <dbReference type="EMBL" id="MBL0407983.1"/>
    </source>
</evidence>
<name>A0A937CZ98_9HYPH</name>
<dbReference type="PANTHER" id="PTHR24220">
    <property type="entry name" value="IMPORT ATP-BINDING PROTEIN"/>
    <property type="match status" value="1"/>
</dbReference>
<keyword evidence="2" id="KW-0547">Nucleotide-binding</keyword>
<feature type="domain" description="ABC transporter" evidence="5">
    <location>
        <begin position="10"/>
        <end position="244"/>
    </location>
</feature>
<evidence type="ECO:0000259" key="5">
    <source>
        <dbReference type="PROSITE" id="PS50893"/>
    </source>
</evidence>
<dbReference type="Proteomes" id="UP000605848">
    <property type="component" value="Unassembled WGS sequence"/>
</dbReference>
<comment type="caution">
    <text evidence="6">The sequence shown here is derived from an EMBL/GenBank/DDBJ whole genome shotgun (WGS) entry which is preliminary data.</text>
</comment>
<gene>
    <name evidence="6" type="ORF">JKG68_29220</name>
</gene>
<keyword evidence="3 6" id="KW-0067">ATP-binding</keyword>
<dbReference type="InterPro" id="IPR015854">
    <property type="entry name" value="ABC_transpr_LolD-like"/>
</dbReference>
<protein>
    <submittedName>
        <fullName evidence="6">ABC transporter ATP-binding protein</fullName>
    </submittedName>
</protein>
<dbReference type="GO" id="GO:0005886">
    <property type="term" value="C:plasma membrane"/>
    <property type="evidence" value="ECO:0007669"/>
    <property type="project" value="TreeGrafter"/>
</dbReference>
<dbReference type="InterPro" id="IPR027417">
    <property type="entry name" value="P-loop_NTPase"/>
</dbReference>
<proteinExistence type="inferred from homology"/>
<dbReference type="PANTHER" id="PTHR24220:SF689">
    <property type="entry name" value="LIPOPROTEIN-RELEASING SYSTEM ATP-BINDING PROTEIN LOLD"/>
    <property type="match status" value="1"/>
</dbReference>
<evidence type="ECO:0000256" key="3">
    <source>
        <dbReference type="ARBA" id="ARBA00022840"/>
    </source>
</evidence>
<dbReference type="AlphaFoldDB" id="A0A937CZ98"/>
<sequence>MNPHDAEVGLSVFQLGVSFCDATGDRFNALSGITAQFKPGQVTAIVGPSGSGKTTLLHCIAGILVPSSGETRHGGVIVSSLGESARDTWRRHNCGMVFQDFRLIDELTVLENVTTPALFGHYRVPSILRDRARTLIRDFGLPERSIPTSRLSRGERQRVALARALLMDPAIILADEPTASLDRTTAASVAGTLEALATQGKAVVCVTHDDLLVSRAHEVIALKAGRMGPPAVDQFPGLRAGDLA</sequence>
<reference evidence="6" key="1">
    <citation type="submission" date="2021-01" db="EMBL/GenBank/DDBJ databases">
        <title>Microvirga sp.</title>
        <authorList>
            <person name="Kim M.K."/>
        </authorList>
    </citation>
    <scope>NUCLEOTIDE SEQUENCE</scope>
    <source>
        <strain evidence="6">5420S-16</strain>
    </source>
</reference>
<evidence type="ECO:0000256" key="2">
    <source>
        <dbReference type="ARBA" id="ARBA00022741"/>
    </source>
</evidence>
<dbReference type="GO" id="GO:0022857">
    <property type="term" value="F:transmembrane transporter activity"/>
    <property type="evidence" value="ECO:0007669"/>
    <property type="project" value="TreeGrafter"/>
</dbReference>
<comment type="similarity">
    <text evidence="1">Belongs to the ABC transporter superfamily.</text>
</comment>
<accession>A0A937CZ98</accession>
<dbReference type="Gene3D" id="3.40.50.300">
    <property type="entry name" value="P-loop containing nucleotide triphosphate hydrolases"/>
    <property type="match status" value="1"/>
</dbReference>
<keyword evidence="7" id="KW-1185">Reference proteome</keyword>
<dbReference type="InterPro" id="IPR003593">
    <property type="entry name" value="AAA+_ATPase"/>
</dbReference>
<evidence type="ECO:0000256" key="1">
    <source>
        <dbReference type="ARBA" id="ARBA00005417"/>
    </source>
</evidence>
<dbReference type="PROSITE" id="PS50893">
    <property type="entry name" value="ABC_TRANSPORTER_2"/>
    <property type="match status" value="1"/>
</dbReference>
<dbReference type="RefSeq" id="WP_202065594.1">
    <property type="nucleotide sequence ID" value="NZ_JAEQMY010000132.1"/>
</dbReference>
<evidence type="ECO:0000313" key="7">
    <source>
        <dbReference type="Proteomes" id="UP000605848"/>
    </source>
</evidence>
<evidence type="ECO:0000256" key="4">
    <source>
        <dbReference type="ARBA" id="ARBA00022967"/>
    </source>
</evidence>
<dbReference type="Pfam" id="PF00005">
    <property type="entry name" value="ABC_tran"/>
    <property type="match status" value="1"/>
</dbReference>
<dbReference type="SUPFAM" id="SSF52540">
    <property type="entry name" value="P-loop containing nucleoside triphosphate hydrolases"/>
    <property type="match status" value="1"/>
</dbReference>
<keyword evidence="4" id="KW-1278">Translocase</keyword>
<dbReference type="GO" id="GO:0005524">
    <property type="term" value="F:ATP binding"/>
    <property type="evidence" value="ECO:0007669"/>
    <property type="project" value="UniProtKB-KW"/>
</dbReference>
<dbReference type="SMART" id="SM00382">
    <property type="entry name" value="AAA"/>
    <property type="match status" value="1"/>
</dbReference>
<dbReference type="InterPro" id="IPR003439">
    <property type="entry name" value="ABC_transporter-like_ATP-bd"/>
</dbReference>
<dbReference type="EMBL" id="JAEQMY010000132">
    <property type="protein sequence ID" value="MBL0407983.1"/>
    <property type="molecule type" value="Genomic_DNA"/>
</dbReference>